<name>A0A365TMM9_9GAMM</name>
<organism evidence="3 4">
    <name type="scientific">Vreelandella sulfidaeris</name>
    <dbReference type="NCBI Taxonomy" id="115553"/>
    <lineage>
        <taxon>Bacteria</taxon>
        <taxon>Pseudomonadati</taxon>
        <taxon>Pseudomonadota</taxon>
        <taxon>Gammaproteobacteria</taxon>
        <taxon>Oceanospirillales</taxon>
        <taxon>Halomonadaceae</taxon>
        <taxon>Vreelandella</taxon>
    </lineage>
</organism>
<evidence type="ECO:0000313" key="3">
    <source>
        <dbReference type="EMBL" id="RBI66939.1"/>
    </source>
</evidence>
<sequence>MVNQGEAIMTDMGVCACPGCEHHVSSEQAAITEGRAYCCTACAAGHPGGRECVHKGCPCSELNRPPSDEESVDEFSNAQF</sequence>
<evidence type="ECO:0000256" key="1">
    <source>
        <dbReference type="ARBA" id="ARBA00022723"/>
    </source>
</evidence>
<keyword evidence="4" id="KW-1185">Reference proteome</keyword>
<evidence type="ECO:0000256" key="2">
    <source>
        <dbReference type="ARBA" id="ARBA00022851"/>
    </source>
</evidence>
<dbReference type="AlphaFoldDB" id="A0A365TMM9"/>
<dbReference type="InterPro" id="IPR017854">
    <property type="entry name" value="Metalthion_dom_sf"/>
</dbReference>
<protein>
    <submittedName>
        <fullName evidence="3">Metallothionein</fullName>
    </submittedName>
</protein>
<accession>A0A365TMM9</accession>
<comment type="caution">
    <text evidence="3">The sequence shown here is derived from an EMBL/GenBank/DDBJ whole genome shotgun (WGS) entry which is preliminary data.</text>
</comment>
<dbReference type="OrthoDB" id="468089at2"/>
<dbReference type="EMBL" id="QNTU01000007">
    <property type="protein sequence ID" value="RBI66939.1"/>
    <property type="molecule type" value="Genomic_DNA"/>
</dbReference>
<dbReference type="Pfam" id="PF02069">
    <property type="entry name" value="Metallothio_Pro"/>
    <property type="match status" value="1"/>
</dbReference>
<keyword evidence="2" id="KW-0480">Metal-thiolate cluster</keyword>
<evidence type="ECO:0000313" key="4">
    <source>
        <dbReference type="Proteomes" id="UP000252204"/>
    </source>
</evidence>
<dbReference type="Gene3D" id="2.30.170.10">
    <property type="match status" value="1"/>
</dbReference>
<dbReference type="Proteomes" id="UP000252204">
    <property type="component" value="Unassembled WGS sequence"/>
</dbReference>
<proteinExistence type="predicted"/>
<dbReference type="SUPFAM" id="SSF57868">
    <property type="entry name" value="Metallothionein"/>
    <property type="match status" value="1"/>
</dbReference>
<dbReference type="GO" id="GO:0046872">
    <property type="term" value="F:metal ion binding"/>
    <property type="evidence" value="ECO:0007669"/>
    <property type="project" value="UniProtKB-KW"/>
</dbReference>
<gene>
    <name evidence="3" type="ORF">DQ400_12115</name>
</gene>
<reference evidence="4" key="1">
    <citation type="submission" date="2018-06" db="EMBL/GenBank/DDBJ databases">
        <title>Whole genome sequencing of four bacterial strains from South Shetland trench revealing bio-synthetic gene clusters.</title>
        <authorList>
            <person name="Abdel-Mageed W.M."/>
            <person name="Lehri B."/>
            <person name="Jarmusch S."/>
            <person name="Miranda K."/>
            <person name="Goodfellow M."/>
            <person name="Jaspars M."/>
            <person name="Karlyshev A.V."/>
        </authorList>
    </citation>
    <scope>NUCLEOTIDE SEQUENCE [LARGE SCALE GENOMIC DNA]</scope>
    <source>
        <strain evidence="4">SST4</strain>
    </source>
</reference>
<dbReference type="InterPro" id="IPR000518">
    <property type="entry name" value="Metalthion_fam14_prok"/>
</dbReference>
<keyword evidence="1" id="KW-0479">Metal-binding</keyword>